<dbReference type="InterPro" id="IPR022698">
    <property type="entry name" value="OrsD"/>
</dbReference>
<dbReference type="HOGENOM" id="CLU_521863_0_0_1"/>
<evidence type="ECO:0000256" key="1">
    <source>
        <dbReference type="SAM" id="MobiDB-lite"/>
    </source>
</evidence>
<reference evidence="3" key="1">
    <citation type="submission" date="2010-09" db="EMBL/GenBank/DDBJ databases">
        <title>The genome sequence of Geomyces destructans 20631-21.</title>
        <authorList>
            <consortium name="The Broad Institute Genome Sequencing Platform"/>
            <person name="Cuomo C.A."/>
            <person name="Blehert D.S."/>
            <person name="Lorch J.M."/>
            <person name="Young S.K."/>
            <person name="Zeng Q."/>
            <person name="Gargeya S."/>
            <person name="Fitzgerald M."/>
            <person name="Haas B."/>
            <person name="Abouelleil A."/>
            <person name="Alvarado L."/>
            <person name="Arachchi H.M."/>
            <person name="Berlin A."/>
            <person name="Brown A."/>
            <person name="Chapman S.B."/>
            <person name="Chen Z."/>
            <person name="Dunbar C."/>
            <person name="Freedman E."/>
            <person name="Gearin G."/>
            <person name="Gellesch M."/>
            <person name="Goldberg J."/>
            <person name="Griggs A."/>
            <person name="Gujja S."/>
            <person name="Heiman D."/>
            <person name="Howarth C."/>
            <person name="Larson L."/>
            <person name="Lui A."/>
            <person name="MacDonald P.J.P."/>
            <person name="Montmayeur A."/>
            <person name="Murphy C."/>
            <person name="Neiman D."/>
            <person name="Pearson M."/>
            <person name="Priest M."/>
            <person name="Roberts A."/>
            <person name="Saif S."/>
            <person name="Shea T."/>
            <person name="Shenoy N."/>
            <person name="Sisk P."/>
            <person name="Stolte C."/>
            <person name="Sykes S."/>
            <person name="Wortman J."/>
            <person name="Nusbaum C."/>
            <person name="Birren B."/>
        </authorList>
    </citation>
    <scope>NUCLEOTIDE SEQUENCE [LARGE SCALE GENOMIC DNA]</scope>
    <source>
        <strain evidence="3">ATCC MYA-4855 / 20631-21</strain>
    </source>
</reference>
<feature type="region of interest" description="Disordered" evidence="1">
    <location>
        <begin position="266"/>
        <end position="303"/>
    </location>
</feature>
<dbReference type="Proteomes" id="UP000011064">
    <property type="component" value="Unassembled WGS sequence"/>
</dbReference>
<accession>L8G1V1</accession>
<organism evidence="2 3">
    <name type="scientific">Pseudogymnoascus destructans (strain ATCC MYA-4855 / 20631-21)</name>
    <name type="common">Bat white-nose syndrome fungus</name>
    <name type="synonym">Geomyces destructans</name>
    <dbReference type="NCBI Taxonomy" id="658429"/>
    <lineage>
        <taxon>Eukaryota</taxon>
        <taxon>Fungi</taxon>
        <taxon>Dikarya</taxon>
        <taxon>Ascomycota</taxon>
        <taxon>Pezizomycotina</taxon>
        <taxon>Leotiomycetes</taxon>
        <taxon>Thelebolales</taxon>
        <taxon>Thelebolaceae</taxon>
        <taxon>Pseudogymnoascus</taxon>
    </lineage>
</organism>
<proteinExistence type="predicted"/>
<dbReference type="VEuPathDB" id="FungiDB:GMDG_02222"/>
<keyword evidence="3" id="KW-1185">Reference proteome</keyword>
<dbReference type="InParanoid" id="L8G1V1"/>
<dbReference type="EMBL" id="GL573198">
    <property type="protein sequence ID" value="ELR06784.1"/>
    <property type="molecule type" value="Genomic_DNA"/>
</dbReference>
<sequence length="522" mass="59350">MMSEFTYDANHLVVVYRACSSCVSPTTRGGQRHLREFPHNLRGAVHKATTELLDGYGRRRSLDELKEEVRRLNLQRSDSGQLAQPVQGLMRHDGFYCLRPQCIYCTRNLANMKEHLRVEHRLKAAQQKTMHGQLWKECKLQTYFKGGNRINYFAVEPLSNTQDITQLPQATTTQQDQERQLKEDMLFEKISKDVKEVTKDQEEAAKRTGFPSHLTGLKVEEIYSSYQLPKVQPLRKAGDDGRSDGRKYDPESYLMHIVRAAERAQDDAAEGLDDDATTNNNEDASASNAASESERPPSSEPTAEDLARLAALEAENICTTMVSGGMTLTAKYTTDEYRVAFADVFRSLCHLETMEVKRNLLQPYVVTPQIVGEVIKFFFHRVFNIPGARQVQNLVKQLQATDEWKIVMNATTSPALHLPMSLGDFKVIMDMEKRIISYGEYSNCKELVDKNKDIMTFLNSKGHFTKQGVGKVTLLKDYLSDKLGINREQLDKHFQLGRVLHMLTSTFGAGILPLLPRETYKL</sequence>
<protein>
    <submittedName>
        <fullName evidence="2">Uncharacterized protein</fullName>
    </submittedName>
</protein>
<evidence type="ECO:0000313" key="3">
    <source>
        <dbReference type="Proteomes" id="UP000011064"/>
    </source>
</evidence>
<dbReference type="Pfam" id="PF12013">
    <property type="entry name" value="OrsD"/>
    <property type="match status" value="1"/>
</dbReference>
<gene>
    <name evidence="2" type="ORF">GMDG_02222</name>
</gene>
<feature type="compositionally biased region" description="Low complexity" evidence="1">
    <location>
        <begin position="277"/>
        <end position="291"/>
    </location>
</feature>
<feature type="compositionally biased region" description="Acidic residues" evidence="1">
    <location>
        <begin position="267"/>
        <end position="276"/>
    </location>
</feature>
<name>L8G1V1_PSED2</name>
<evidence type="ECO:0000313" key="2">
    <source>
        <dbReference type="EMBL" id="ELR06784.1"/>
    </source>
</evidence>
<dbReference type="AlphaFoldDB" id="L8G1V1"/>